<proteinExistence type="predicted"/>
<dbReference type="AlphaFoldDB" id="J6FAR7"/>
<evidence type="ECO:0008006" key="4">
    <source>
        <dbReference type="Google" id="ProtNLM"/>
    </source>
</evidence>
<dbReference type="EMBL" id="ALBS01000030">
    <property type="protein sequence ID" value="EJT52287.1"/>
    <property type="molecule type" value="Genomic_DNA"/>
</dbReference>
<dbReference type="OrthoDB" id="2498029at2759"/>
<name>J6FAR7_TRIAS</name>
<dbReference type="InterPro" id="IPR029058">
    <property type="entry name" value="AB_hydrolase_fold"/>
</dbReference>
<gene>
    <name evidence="2" type="ORF">A1Q1_05497</name>
</gene>
<evidence type="ECO:0000256" key="1">
    <source>
        <dbReference type="ARBA" id="ARBA00022801"/>
    </source>
</evidence>
<accession>J6FAR7</accession>
<dbReference type="PANTHER" id="PTHR22946:SF9">
    <property type="entry name" value="POLYKETIDE TRANSFERASE AF380"/>
    <property type="match status" value="1"/>
</dbReference>
<evidence type="ECO:0000313" key="2">
    <source>
        <dbReference type="EMBL" id="EJT52287.1"/>
    </source>
</evidence>
<keyword evidence="1" id="KW-0378">Hydrolase</keyword>
<protein>
    <recommendedName>
        <fullName evidence="4">Serine aminopeptidase S33 domain-containing protein</fullName>
    </recommendedName>
</protein>
<dbReference type="GeneID" id="25989009"/>
<dbReference type="InterPro" id="IPR050261">
    <property type="entry name" value="FrsA_esterase"/>
</dbReference>
<dbReference type="PANTHER" id="PTHR22946">
    <property type="entry name" value="DIENELACTONE HYDROLASE DOMAIN-CONTAINING PROTEIN-RELATED"/>
    <property type="match status" value="1"/>
</dbReference>
<dbReference type="Gene3D" id="3.40.50.1820">
    <property type="entry name" value="alpha/beta hydrolase"/>
    <property type="match status" value="1"/>
</dbReference>
<dbReference type="RefSeq" id="XP_014183610.1">
    <property type="nucleotide sequence ID" value="XM_014328135.1"/>
</dbReference>
<organism evidence="2 3">
    <name type="scientific">Trichosporon asahii var. asahii (strain ATCC 90039 / CBS 2479 / JCM 2466 / KCTC 7840 / NBRC 103889/ NCYC 2677 / UAMH 7654)</name>
    <name type="common">Yeast</name>
    <dbReference type="NCBI Taxonomy" id="1186058"/>
    <lineage>
        <taxon>Eukaryota</taxon>
        <taxon>Fungi</taxon>
        <taxon>Dikarya</taxon>
        <taxon>Basidiomycota</taxon>
        <taxon>Agaricomycotina</taxon>
        <taxon>Tremellomycetes</taxon>
        <taxon>Trichosporonales</taxon>
        <taxon>Trichosporonaceae</taxon>
        <taxon>Trichosporon</taxon>
    </lineage>
</organism>
<dbReference type="SUPFAM" id="SSF53474">
    <property type="entry name" value="alpha/beta-Hydrolases"/>
    <property type="match status" value="1"/>
</dbReference>
<dbReference type="HOGENOM" id="CLU_071354_0_1_1"/>
<reference evidence="2 3" key="1">
    <citation type="journal article" date="2012" name="Eukaryot. Cell">
        <title>Draft genome sequence of CBS 2479, the standard type strain of Trichosporon asahii.</title>
        <authorList>
            <person name="Yang R.Y."/>
            <person name="Li H.T."/>
            <person name="Zhu H."/>
            <person name="Zhou G.P."/>
            <person name="Wang M."/>
            <person name="Wang L."/>
        </authorList>
    </citation>
    <scope>NUCLEOTIDE SEQUENCE [LARGE SCALE GENOMIC DNA]</scope>
    <source>
        <strain evidence="3">ATCC 90039 / CBS 2479 / JCM 2466 / KCTC 7840 / NCYC 2677 / UAMH 7654</strain>
    </source>
</reference>
<comment type="caution">
    <text evidence="2">The sequence shown here is derived from an EMBL/GenBank/DDBJ whole genome shotgun (WGS) entry which is preliminary data.</text>
</comment>
<dbReference type="KEGG" id="tasa:A1Q1_05497"/>
<dbReference type="VEuPathDB" id="FungiDB:A1Q1_05497"/>
<dbReference type="GO" id="GO:0016788">
    <property type="term" value="F:hydrolase activity, acting on ester bonds"/>
    <property type="evidence" value="ECO:0007669"/>
    <property type="project" value="UniProtKB-ARBA"/>
</dbReference>
<evidence type="ECO:0000313" key="3">
    <source>
        <dbReference type="Proteomes" id="UP000002748"/>
    </source>
</evidence>
<sequence length="301" mass="33897">MEALVNNFVQTFSWGPEHPTPLQHYPSEQGLEFETVWFPSAKDNVTLEGWYIPCKGSNKLIIANHPMTFNKGGFPGTLPGYDTFDAVDVNFIPDFKALHDAGYAVLTYDLRNHGRSWSGWGGSMSIGNNEARDVLGSLAYARQHPEMKKMEIGLLSRCMGADSTIYAMRDDPAAFEGVKCMVALQPVSIETFVVTAAKGMGLDPKEACRRVDEGVFNRTGWRLEQFSPQRAASAVTIPTKVVQVREDRLIDAPKDTQEIFDAMSSKDKELYWIDGTVHRFDGYNFFGKDPQVMLDWFNKWM</sequence>
<dbReference type="Proteomes" id="UP000002748">
    <property type="component" value="Unassembled WGS sequence"/>
</dbReference>